<feature type="transmembrane region" description="Helical" evidence="1">
    <location>
        <begin position="632"/>
        <end position="652"/>
    </location>
</feature>
<organism evidence="5 7">
    <name type="scientific">Rotaria socialis</name>
    <dbReference type="NCBI Taxonomy" id="392032"/>
    <lineage>
        <taxon>Eukaryota</taxon>
        <taxon>Metazoa</taxon>
        <taxon>Spiralia</taxon>
        <taxon>Gnathifera</taxon>
        <taxon>Rotifera</taxon>
        <taxon>Eurotatoria</taxon>
        <taxon>Bdelloidea</taxon>
        <taxon>Philodinida</taxon>
        <taxon>Philodinidae</taxon>
        <taxon>Rotaria</taxon>
    </lineage>
</organism>
<evidence type="ECO:0000313" key="5">
    <source>
        <dbReference type="EMBL" id="CAF4244098.1"/>
    </source>
</evidence>
<dbReference type="Pfam" id="PF25899">
    <property type="entry name" value="DUF7959"/>
    <property type="match status" value="2"/>
</dbReference>
<dbReference type="Proteomes" id="UP000663851">
    <property type="component" value="Unassembled WGS sequence"/>
</dbReference>
<gene>
    <name evidence="6" type="ORF">HFQ381_LOCUS13006</name>
    <name evidence="5" type="ORF">UJA718_LOCUS9123</name>
</gene>
<dbReference type="PANTHER" id="PTHR36902">
    <property type="entry name" value="ENRICHED IN SURFACE-LABELED PROTEOME PROTEIN 9"/>
    <property type="match status" value="1"/>
</dbReference>
<dbReference type="Proteomes" id="UP000663873">
    <property type="component" value="Unassembled WGS sequence"/>
</dbReference>
<evidence type="ECO:0000313" key="6">
    <source>
        <dbReference type="EMBL" id="CAF4292402.1"/>
    </source>
</evidence>
<evidence type="ECO:0000256" key="1">
    <source>
        <dbReference type="SAM" id="Phobius"/>
    </source>
</evidence>
<keyword evidence="1" id="KW-1133">Transmembrane helix</keyword>
<feature type="domain" description="DUF7959" evidence="4">
    <location>
        <begin position="1168"/>
        <end position="1291"/>
    </location>
</feature>
<dbReference type="EMBL" id="CAJOBO010000804">
    <property type="protein sequence ID" value="CAF4292402.1"/>
    <property type="molecule type" value="Genomic_DNA"/>
</dbReference>
<sequence length="1412" mass="161083">MIRQKTSGLILCVWLLSILSIHAQIDRQLCPNGAITIRDPKWPNISPSFELFAELTSKGGTSEIIQTLGNQRDAIIQTSNGEIIFEYWYFDTNERLTILNGDTNEQSQSVCLRQEIDPLTVTSTIESAVFVKPSVLLGYDARDMNNPNFGAKFIGPSQLKFMPVNIFESCFYLNDSRETVAVTYYMSDIEKYPTFGYLNDSIPLRIEVRTKSAANGNEGTYFYNIFRFLSNLTVEREQHALSLPAGVVCSNQTNTKSIPGNFSEHISINGEVLLSFGNKLAVESFDTIYDQSLQFARFKSLLSNGEQTIELHDFATGLVYHYLTSTRQCQVWKINSTISDAAPIPGQSQIFQMAKPLHLFLLDDMNFQYVGSRKCHNRMLCHVWIGENLLPDQSEFEQREWYWAYQFNGQNIEPWIPTRLVSTRFDAQHKQTSLMETSKFNLYFNLHNNSVAIDNTIADCYRALGPTEKFHYGIFTFVINNQDEKPVQSYSHYLKLIIWDTLADHLKIRPIRLSNVVIDQNKTDLIVTFTLVDNPPLYGPVANPLQEPSLDAVVKILRTLIDTNNISFVVVYDNTEGVRLYPKPGSLNVIARTPTIIIINNITEIVFEIVTNTTKVTTLISKERNRGSKITALWIGFTILGLCIGLVGTFFIGRQEHFINWKTYAMISSQHMRQDTEWNGDKNICIPDVTPSSPSKSLPTLPSQAQFIMETVSSVRISDTTGYPTVNIIQYFYDYYANMMMLQKNQLGFVEHEYYYYDQLKKMTYFPQKYCVVTDIPTKIDSDSGSAVQLSNGTYHIRQLSELLQFFNPSIQKPLVPKYMGPGTFRDIDVDQWELCIVDQTTKRTEHRVWYFIQPEFQTSVGTIPNISIPLGYAMNTSIVPNDGSQNLEFNEVSSIYSFKPTIMETSDFFAPPRGTFCPNLVPDLVSLSDLGIEWPLRYTIRIDATTSRGIRANPLHLTVDNNPDTKRARFDYLIDNENNYETVVIDYREQIKYVIDRTRGSCRIVQGVGWPDVNPESKPIEFFLKLKETMLDQPPINAWQYRGVRLCRGSKMHCTINTMVINDYPAIVDPETGFFNGQNWNETHIEYEWSKRDPVMNLPAGEQKSFDYPVSLFLRTHQITETSTGTKYRFEEVEYEFYGMTTDISNDAFDVSDCYRSRDWPYLHLGFTLNLNRGNLVDSNHLDRKALYDSFLITLQTAMRPISVTRIHQLEIDHDVTSTSNTIYVMFILLGPVPIADPISNNETSKTTKSTDQFSVETAREKLRTTINNGDFNINVQLFDDDRSNITFRAVPDSLQNAREFLASHPLIFNLANHTVSEINVINMTNTIVQTLVVFEQKINLKWSSKAQTVGIVVGLLIGLVLGIIIVVAAKFVRKPLSSSSSTMISMAPITNLAYDRRQETLITDSNTSTA</sequence>
<evidence type="ECO:0000313" key="7">
    <source>
        <dbReference type="Proteomes" id="UP000663873"/>
    </source>
</evidence>
<reference evidence="5" key="1">
    <citation type="submission" date="2021-02" db="EMBL/GenBank/DDBJ databases">
        <authorList>
            <person name="Nowell W R."/>
        </authorList>
    </citation>
    <scope>NUCLEOTIDE SEQUENCE</scope>
</reference>
<evidence type="ECO:0000259" key="4">
    <source>
        <dbReference type="Pfam" id="PF25899"/>
    </source>
</evidence>
<feature type="domain" description="LolA-like" evidence="3">
    <location>
        <begin position="244"/>
        <end position="449"/>
    </location>
</feature>
<feature type="signal peptide" evidence="2">
    <location>
        <begin position="1"/>
        <end position="23"/>
    </location>
</feature>
<dbReference type="Pfam" id="PF25898">
    <property type="entry name" value="LolA_2nd_metazoa"/>
    <property type="match status" value="2"/>
</dbReference>
<dbReference type="InterPro" id="IPR058265">
    <property type="entry name" value="DUF7959"/>
</dbReference>
<name>A0A820EC34_9BILA</name>
<feature type="chain" id="PRO_5036416175" evidence="2">
    <location>
        <begin position="24"/>
        <end position="1412"/>
    </location>
</feature>
<accession>A0A820EC34</accession>
<proteinExistence type="predicted"/>
<keyword evidence="7" id="KW-1185">Reference proteome</keyword>
<dbReference type="InterPro" id="IPR058831">
    <property type="entry name" value="LolA-like_dom_2nd"/>
</dbReference>
<keyword evidence="2" id="KW-0732">Signal</keyword>
<evidence type="ECO:0000259" key="3">
    <source>
        <dbReference type="Pfam" id="PF25898"/>
    </source>
</evidence>
<evidence type="ECO:0000256" key="2">
    <source>
        <dbReference type="SAM" id="SignalP"/>
    </source>
</evidence>
<comment type="caution">
    <text evidence="5">The sequence shown here is derived from an EMBL/GenBank/DDBJ whole genome shotgun (WGS) entry which is preliminary data.</text>
</comment>
<dbReference type="EMBL" id="CAJOBP010001001">
    <property type="protein sequence ID" value="CAF4244098.1"/>
    <property type="molecule type" value="Genomic_DNA"/>
</dbReference>
<keyword evidence="1" id="KW-0472">Membrane</keyword>
<keyword evidence="1" id="KW-0812">Transmembrane</keyword>
<feature type="domain" description="DUF7959" evidence="4">
    <location>
        <begin position="477"/>
        <end position="590"/>
    </location>
</feature>
<protein>
    <submittedName>
        <fullName evidence="5">Uncharacterized protein</fullName>
    </submittedName>
</protein>
<feature type="transmembrane region" description="Helical" evidence="1">
    <location>
        <begin position="1351"/>
        <end position="1374"/>
    </location>
</feature>
<dbReference type="PANTHER" id="PTHR36902:SF1">
    <property type="entry name" value="ENRICHED IN SURFACE-LABELED PROTEOME PROTEIN 9"/>
    <property type="match status" value="1"/>
</dbReference>
<feature type="domain" description="LolA-like" evidence="3">
    <location>
        <begin position="913"/>
        <end position="1156"/>
    </location>
</feature>